<gene>
    <name evidence="2" type="ORF">PG999_003830</name>
</gene>
<reference evidence="2 3" key="1">
    <citation type="submission" date="2023-01" db="EMBL/GenBank/DDBJ databases">
        <title>Analysis of 21 Apiospora genomes using comparative genomics revels a genus with tremendous synthesis potential of carbohydrate active enzymes and secondary metabolites.</title>
        <authorList>
            <person name="Sorensen T."/>
        </authorList>
    </citation>
    <scope>NUCLEOTIDE SEQUENCE [LARGE SCALE GENOMIC DNA]</scope>
    <source>
        <strain evidence="2 3">CBS 117206</strain>
    </source>
</reference>
<feature type="region of interest" description="Disordered" evidence="1">
    <location>
        <begin position="199"/>
        <end position="234"/>
    </location>
</feature>
<comment type="caution">
    <text evidence="2">The sequence shown here is derived from an EMBL/GenBank/DDBJ whole genome shotgun (WGS) entry which is preliminary data.</text>
</comment>
<sequence>MTPELERLLVRGRELHPTFPDDVQMTTGLFGTEVVKYTESLGLPDLDDKRGILCFVGLNDSMIDWALDQYHADFPSEPEELVVKSKSFNGETTIESFRFPLLDRFNSILMKRDIQEIDELDINYVPDDYVRGGLAEGLRPEFAIFCGLHPLEKDYESEEHRDYFYTRTYQEHADNIMGNWCSYLKVLWGQKLRLEAAERKTDRDSAVDDEIGKVEAQLEPPRSIINGDDEAGIE</sequence>
<organism evidence="2 3">
    <name type="scientific">Apiospora kogelbergensis</name>
    <dbReference type="NCBI Taxonomy" id="1337665"/>
    <lineage>
        <taxon>Eukaryota</taxon>
        <taxon>Fungi</taxon>
        <taxon>Dikarya</taxon>
        <taxon>Ascomycota</taxon>
        <taxon>Pezizomycotina</taxon>
        <taxon>Sordariomycetes</taxon>
        <taxon>Xylariomycetidae</taxon>
        <taxon>Amphisphaeriales</taxon>
        <taxon>Apiosporaceae</taxon>
        <taxon>Apiospora</taxon>
    </lineage>
</organism>
<evidence type="ECO:0000256" key="1">
    <source>
        <dbReference type="SAM" id="MobiDB-lite"/>
    </source>
</evidence>
<keyword evidence="3" id="KW-1185">Reference proteome</keyword>
<proteinExistence type="predicted"/>
<dbReference type="EMBL" id="JAQQWP010000003">
    <property type="protein sequence ID" value="KAK8123912.1"/>
    <property type="molecule type" value="Genomic_DNA"/>
</dbReference>
<name>A0AAW0R4Q7_9PEZI</name>
<protein>
    <submittedName>
        <fullName evidence="2">Uncharacterized protein</fullName>
    </submittedName>
</protein>
<evidence type="ECO:0000313" key="2">
    <source>
        <dbReference type="EMBL" id="KAK8123912.1"/>
    </source>
</evidence>
<accession>A0AAW0R4Q7</accession>
<dbReference type="Proteomes" id="UP001392437">
    <property type="component" value="Unassembled WGS sequence"/>
</dbReference>
<dbReference type="AlphaFoldDB" id="A0AAW0R4Q7"/>
<evidence type="ECO:0000313" key="3">
    <source>
        <dbReference type="Proteomes" id="UP001392437"/>
    </source>
</evidence>
<feature type="compositionally biased region" description="Basic and acidic residues" evidence="1">
    <location>
        <begin position="199"/>
        <end position="213"/>
    </location>
</feature>